<dbReference type="Gene3D" id="3.40.50.620">
    <property type="entry name" value="HUPs"/>
    <property type="match status" value="1"/>
</dbReference>
<dbReference type="Pfam" id="PF01902">
    <property type="entry name" value="Diphthami_syn_2"/>
    <property type="match status" value="1"/>
</dbReference>
<dbReference type="NCBIfam" id="TIGR00290">
    <property type="entry name" value="MJ0570_dom"/>
    <property type="match status" value="1"/>
</dbReference>
<protein>
    <submittedName>
        <fullName evidence="2">MJ0570-related uncharacterized domain-containing protein</fullName>
    </submittedName>
</protein>
<dbReference type="InterPro" id="IPR014729">
    <property type="entry name" value="Rossmann-like_a/b/a_fold"/>
</dbReference>
<keyword evidence="3" id="KW-1185">Reference proteome</keyword>
<organism evidence="2 3">
    <name type="scientific">Hymenobacter daecheongensis DSM 21074</name>
    <dbReference type="NCBI Taxonomy" id="1121955"/>
    <lineage>
        <taxon>Bacteria</taxon>
        <taxon>Pseudomonadati</taxon>
        <taxon>Bacteroidota</taxon>
        <taxon>Cytophagia</taxon>
        <taxon>Cytophagales</taxon>
        <taxon>Hymenobacteraceae</taxon>
        <taxon>Hymenobacter</taxon>
    </lineage>
</organism>
<name>A0A1M6MF43_9BACT</name>
<dbReference type="InterPro" id="IPR002761">
    <property type="entry name" value="Diphthami_syn_dom"/>
</dbReference>
<dbReference type="Proteomes" id="UP000184418">
    <property type="component" value="Unassembled WGS sequence"/>
</dbReference>
<dbReference type="EMBL" id="FQYN01000012">
    <property type="protein sequence ID" value="SHJ82132.1"/>
    <property type="molecule type" value="Genomic_DNA"/>
</dbReference>
<dbReference type="PIRSF" id="PIRSF039123">
    <property type="entry name" value="Diphthamide_synthase"/>
    <property type="match status" value="1"/>
</dbReference>
<accession>A0A1M6MF43</accession>
<evidence type="ECO:0000313" key="2">
    <source>
        <dbReference type="EMBL" id="SHJ82132.1"/>
    </source>
</evidence>
<dbReference type="Gene3D" id="3.90.1490.10">
    <property type="entry name" value="putative n-type atp pyrophosphatase, domain 2"/>
    <property type="match status" value="1"/>
</dbReference>
<dbReference type="CDD" id="cd01994">
    <property type="entry name" value="AANH_PF0828-like"/>
    <property type="match status" value="1"/>
</dbReference>
<dbReference type="AlphaFoldDB" id="A0A1M6MF43"/>
<gene>
    <name evidence="2" type="ORF">SAMN02745146_0263</name>
</gene>
<evidence type="ECO:0000313" key="3">
    <source>
        <dbReference type="Proteomes" id="UP000184418"/>
    </source>
</evidence>
<dbReference type="InterPro" id="IPR030662">
    <property type="entry name" value="DPH6/MJ0570"/>
</dbReference>
<proteinExistence type="predicted"/>
<reference evidence="2 3" key="1">
    <citation type="submission" date="2016-11" db="EMBL/GenBank/DDBJ databases">
        <authorList>
            <person name="Jaros S."/>
            <person name="Januszkiewicz K."/>
            <person name="Wedrychowicz H."/>
        </authorList>
    </citation>
    <scope>NUCLEOTIDE SEQUENCE [LARGE SCALE GENOMIC DNA]</scope>
    <source>
        <strain evidence="2 3">DSM 21074</strain>
    </source>
</reference>
<feature type="domain" description="Diphthamide synthase" evidence="1">
    <location>
        <begin position="7"/>
        <end position="200"/>
    </location>
</feature>
<evidence type="ECO:0000259" key="1">
    <source>
        <dbReference type="Pfam" id="PF01902"/>
    </source>
</evidence>
<dbReference type="STRING" id="1121955.SAMN02745146_0263"/>
<dbReference type="SUPFAM" id="SSF52402">
    <property type="entry name" value="Adenine nucleotide alpha hydrolases-like"/>
    <property type="match status" value="1"/>
</dbReference>
<dbReference type="RefSeq" id="WP_073112602.1">
    <property type="nucleotide sequence ID" value="NZ_FQYN01000012.1"/>
</dbReference>
<sequence>MAIPVLINWSGGKDSALALYHLLHDARYQAAHLLTSVNAHYQRVSMHGVRVALLEAQARRIGLPLTQLALPETPDMAAYEQLMQAALGPLVAQGIRHAMFGDIFLEDLRTYREQQLARLGMQAQFPLWQRPGADILREYLSLGFRAIIVCVNARHLDQSFCGRLLDEDFLRDLPPGVDPCGENGEYHSFVFDAPYFSTPILFTKGEIVRRTYPAPGGGGEAAFWFCDLLPAG</sequence>